<dbReference type="GO" id="GO:0004175">
    <property type="term" value="F:endopeptidase activity"/>
    <property type="evidence" value="ECO:0007669"/>
    <property type="project" value="UniProtKB-ARBA"/>
</dbReference>
<proteinExistence type="predicted"/>
<dbReference type="OrthoDB" id="9777755at2"/>
<sequence length="265" mass="29649">MMKKYIVTVIGISWLVTGIVFLNPETALNNFSVIMLIPLIITMIFNKADNKKSRNDISILKRPFNLKAMVFSCLYPIFFILTCGFLAVLFTQGVIHLPAKPVTWIVTILVTIFIGLFSALGEEYGWRGYLLPNLTKQYGKKKAVVITGLVWALYHIPTVYLVARLTGLGNPLLVCVVQAGVVFLSNFAFSYCYYLSGSVIPVIIYHSIWNTFNTALLGNLYTGKAGIIDGNIFLINGEGVLGLLLAIVPLVFFWRKYDNGMEREK</sequence>
<keyword evidence="1" id="KW-1133">Transmembrane helix</keyword>
<evidence type="ECO:0000259" key="2">
    <source>
        <dbReference type="Pfam" id="PF02517"/>
    </source>
</evidence>
<dbReference type="PANTHER" id="PTHR35797">
    <property type="entry name" value="PROTEASE-RELATED"/>
    <property type="match status" value="1"/>
</dbReference>
<evidence type="ECO:0000313" key="3">
    <source>
        <dbReference type="EMBL" id="RKD30840.1"/>
    </source>
</evidence>
<dbReference type="InterPro" id="IPR042150">
    <property type="entry name" value="MmRce1-like"/>
</dbReference>
<feature type="transmembrane region" description="Helical" evidence="1">
    <location>
        <begin position="102"/>
        <end position="122"/>
    </location>
</feature>
<evidence type="ECO:0000256" key="1">
    <source>
        <dbReference type="SAM" id="Phobius"/>
    </source>
</evidence>
<keyword evidence="4" id="KW-1185">Reference proteome</keyword>
<dbReference type="GO" id="GO:0080120">
    <property type="term" value="P:CAAX-box protein maturation"/>
    <property type="evidence" value="ECO:0007669"/>
    <property type="project" value="UniProtKB-ARBA"/>
</dbReference>
<name>A0A419SZX5_9FIRM</name>
<feature type="domain" description="CAAX prenyl protease 2/Lysostaphin resistance protein A-like" evidence="2">
    <location>
        <begin position="107"/>
        <end position="212"/>
    </location>
</feature>
<feature type="transmembrane region" description="Helical" evidence="1">
    <location>
        <begin position="66"/>
        <end position="90"/>
    </location>
</feature>
<protein>
    <recommendedName>
        <fullName evidence="2">CAAX prenyl protease 2/Lysostaphin resistance protein A-like domain-containing protein</fullName>
    </recommendedName>
</protein>
<feature type="transmembrane region" description="Helical" evidence="1">
    <location>
        <begin position="168"/>
        <end position="184"/>
    </location>
</feature>
<keyword evidence="1" id="KW-0472">Membrane</keyword>
<gene>
    <name evidence="3" type="ORF">BET01_05020</name>
</gene>
<comment type="caution">
    <text evidence="3">The sequence shown here is derived from an EMBL/GenBank/DDBJ whole genome shotgun (WGS) entry which is preliminary data.</text>
</comment>
<dbReference type="RefSeq" id="WP_158585072.1">
    <property type="nucleotide sequence ID" value="NZ_MCIA01000030.1"/>
</dbReference>
<accession>A0A419SZX5</accession>
<feature type="transmembrane region" description="Helical" evidence="1">
    <location>
        <begin position="5"/>
        <end position="22"/>
    </location>
</feature>
<feature type="transmembrane region" description="Helical" evidence="1">
    <location>
        <begin position="143"/>
        <end position="162"/>
    </location>
</feature>
<dbReference type="PANTHER" id="PTHR35797:SF1">
    <property type="entry name" value="PROTEASE"/>
    <property type="match status" value="1"/>
</dbReference>
<dbReference type="InterPro" id="IPR003675">
    <property type="entry name" value="Rce1/LyrA-like_dom"/>
</dbReference>
<feature type="transmembrane region" description="Helical" evidence="1">
    <location>
        <begin position="232"/>
        <end position="254"/>
    </location>
</feature>
<reference evidence="3 4" key="1">
    <citation type="submission" date="2016-08" db="EMBL/GenBank/DDBJ databases">
        <title>A new outlook on sporulation: Clostridium algidixylanolyticum.</title>
        <authorList>
            <person name="Poppleton D.I."/>
            <person name="Gribaldo S."/>
        </authorList>
    </citation>
    <scope>NUCLEOTIDE SEQUENCE [LARGE SCALE GENOMIC DNA]</scope>
    <source>
        <strain evidence="3 4">SPL73</strain>
    </source>
</reference>
<dbReference type="AlphaFoldDB" id="A0A419SZX5"/>
<dbReference type="Proteomes" id="UP000284277">
    <property type="component" value="Unassembled WGS sequence"/>
</dbReference>
<organism evidence="3 4">
    <name type="scientific">Lacrimispora algidixylanolytica</name>
    <dbReference type="NCBI Taxonomy" id="94868"/>
    <lineage>
        <taxon>Bacteria</taxon>
        <taxon>Bacillati</taxon>
        <taxon>Bacillota</taxon>
        <taxon>Clostridia</taxon>
        <taxon>Lachnospirales</taxon>
        <taxon>Lachnospiraceae</taxon>
        <taxon>Lacrimispora</taxon>
    </lineage>
</organism>
<evidence type="ECO:0000313" key="4">
    <source>
        <dbReference type="Proteomes" id="UP000284277"/>
    </source>
</evidence>
<keyword evidence="1" id="KW-0812">Transmembrane</keyword>
<dbReference type="Pfam" id="PF02517">
    <property type="entry name" value="Rce1-like"/>
    <property type="match status" value="1"/>
</dbReference>
<dbReference type="EMBL" id="MCIA01000030">
    <property type="protein sequence ID" value="RKD30840.1"/>
    <property type="molecule type" value="Genomic_DNA"/>
</dbReference>
<feature type="transmembrane region" description="Helical" evidence="1">
    <location>
        <begin position="191"/>
        <end position="212"/>
    </location>
</feature>
<feature type="transmembrane region" description="Helical" evidence="1">
    <location>
        <begin position="28"/>
        <end position="45"/>
    </location>
</feature>